<keyword evidence="2" id="KW-1185">Reference proteome</keyword>
<name>A0A915LAZ3_ROMCU</name>
<evidence type="ECO:0000256" key="1">
    <source>
        <dbReference type="SAM" id="Phobius"/>
    </source>
</evidence>
<keyword evidence="1" id="KW-0472">Membrane</keyword>
<accession>A0A915LAZ3</accession>
<evidence type="ECO:0000313" key="2">
    <source>
        <dbReference type="Proteomes" id="UP000887565"/>
    </source>
</evidence>
<keyword evidence="1" id="KW-1133">Transmembrane helix</keyword>
<feature type="transmembrane region" description="Helical" evidence="1">
    <location>
        <begin position="15"/>
        <end position="32"/>
    </location>
</feature>
<reference evidence="3" key="1">
    <citation type="submission" date="2022-11" db="UniProtKB">
        <authorList>
            <consortium name="WormBaseParasite"/>
        </authorList>
    </citation>
    <scope>IDENTIFICATION</scope>
</reference>
<protein>
    <submittedName>
        <fullName evidence="3">Uncharacterized protein</fullName>
    </submittedName>
</protein>
<dbReference type="WBParaSite" id="nRc.2.0.1.t48300-RA">
    <property type="protein sequence ID" value="nRc.2.0.1.t48300-RA"/>
    <property type="gene ID" value="nRc.2.0.1.g48300"/>
</dbReference>
<proteinExistence type="predicted"/>
<evidence type="ECO:0000313" key="3">
    <source>
        <dbReference type="WBParaSite" id="nRc.2.0.1.t48300-RA"/>
    </source>
</evidence>
<organism evidence="2 3">
    <name type="scientific">Romanomermis culicivorax</name>
    <name type="common">Nematode worm</name>
    <dbReference type="NCBI Taxonomy" id="13658"/>
    <lineage>
        <taxon>Eukaryota</taxon>
        <taxon>Metazoa</taxon>
        <taxon>Ecdysozoa</taxon>
        <taxon>Nematoda</taxon>
        <taxon>Enoplea</taxon>
        <taxon>Dorylaimia</taxon>
        <taxon>Mermithida</taxon>
        <taxon>Mermithoidea</taxon>
        <taxon>Mermithidae</taxon>
        <taxon>Romanomermis</taxon>
    </lineage>
</organism>
<dbReference type="Proteomes" id="UP000887565">
    <property type="component" value="Unplaced"/>
</dbReference>
<sequence>MKHQMYGFGGKNDDYAFWLFAAPVATSVQAWAHKLNLKHQMYGFKKKNDDCALCTSSNSAREE</sequence>
<keyword evidence="1" id="KW-0812">Transmembrane</keyword>
<dbReference type="AlphaFoldDB" id="A0A915LAZ3"/>